<reference evidence="6 7" key="1">
    <citation type="submission" date="2016-10" db="EMBL/GenBank/DDBJ databases">
        <authorList>
            <person name="de Groot N.N."/>
        </authorList>
    </citation>
    <scope>NUCLEOTIDE SEQUENCE [LARGE SCALE GENOMIC DNA]</scope>
    <source>
        <strain evidence="6 7">IBRC-M10418</strain>
    </source>
</reference>
<evidence type="ECO:0000313" key="6">
    <source>
        <dbReference type="EMBL" id="SEH63399.1"/>
    </source>
</evidence>
<dbReference type="InterPro" id="IPR000292">
    <property type="entry name" value="For/NO2_transpt"/>
</dbReference>
<dbReference type="GO" id="GO:0005886">
    <property type="term" value="C:plasma membrane"/>
    <property type="evidence" value="ECO:0007669"/>
    <property type="project" value="TreeGrafter"/>
</dbReference>
<evidence type="ECO:0000256" key="3">
    <source>
        <dbReference type="ARBA" id="ARBA00022989"/>
    </source>
</evidence>
<sequence length="179" mass="19352">MEILFYTEHTTRAVVPVLDEQASVGQLARLWRIVYVGNIVGGLVFTLLAVTLTPELGIISPEAFESIALIVSHGPLWLFITGIFAGWLMGLIAWLISVADTTVGRVVFVWLIIATITLLHLPHSIATNVEVLFGVLISSAITPLDYLVFLIVVTVGNAIGGSVFVTLIKYGHVTREGVT</sequence>
<dbReference type="InterPro" id="IPR023271">
    <property type="entry name" value="Aquaporin-like"/>
</dbReference>
<dbReference type="GO" id="GO:0015499">
    <property type="term" value="F:formate transmembrane transporter activity"/>
    <property type="evidence" value="ECO:0007669"/>
    <property type="project" value="TreeGrafter"/>
</dbReference>
<evidence type="ECO:0000256" key="1">
    <source>
        <dbReference type="ARBA" id="ARBA00004141"/>
    </source>
</evidence>
<keyword evidence="4 5" id="KW-0472">Membrane</keyword>
<gene>
    <name evidence="6" type="ORF">SAMN05192561_11633</name>
</gene>
<evidence type="ECO:0000256" key="2">
    <source>
        <dbReference type="ARBA" id="ARBA00022692"/>
    </source>
</evidence>
<dbReference type="Proteomes" id="UP000199215">
    <property type="component" value="Unassembled WGS sequence"/>
</dbReference>
<dbReference type="Pfam" id="PF01226">
    <property type="entry name" value="Form_Nir_trans"/>
    <property type="match status" value="1"/>
</dbReference>
<dbReference type="AlphaFoldDB" id="A0A1H6JLY0"/>
<accession>A0A1H6JLY0</accession>
<proteinExistence type="predicted"/>
<evidence type="ECO:0000256" key="5">
    <source>
        <dbReference type="SAM" id="Phobius"/>
    </source>
</evidence>
<dbReference type="Gene3D" id="1.20.1080.10">
    <property type="entry name" value="Glycerol uptake facilitator protein"/>
    <property type="match status" value="1"/>
</dbReference>
<feature type="transmembrane region" description="Helical" evidence="5">
    <location>
        <begin position="107"/>
        <end position="126"/>
    </location>
</feature>
<keyword evidence="7" id="KW-1185">Reference proteome</keyword>
<keyword evidence="3 5" id="KW-1133">Transmembrane helix</keyword>
<name>A0A1H6JLY0_9EURY</name>
<dbReference type="STRING" id="1267564.SAMN05192561_11633"/>
<dbReference type="PANTHER" id="PTHR30520">
    <property type="entry name" value="FORMATE TRANSPORTER-RELATED"/>
    <property type="match status" value="1"/>
</dbReference>
<dbReference type="OrthoDB" id="117182at2157"/>
<feature type="transmembrane region" description="Helical" evidence="5">
    <location>
        <begin position="33"/>
        <end position="54"/>
    </location>
</feature>
<dbReference type="PANTHER" id="PTHR30520:SF2">
    <property type="entry name" value="INNER MEMBRANE PROTEIN YFDC"/>
    <property type="match status" value="1"/>
</dbReference>
<feature type="transmembrane region" description="Helical" evidence="5">
    <location>
        <begin position="146"/>
        <end position="168"/>
    </location>
</feature>
<evidence type="ECO:0000256" key="4">
    <source>
        <dbReference type="ARBA" id="ARBA00023136"/>
    </source>
</evidence>
<dbReference type="EMBL" id="FNWU01000016">
    <property type="protein sequence ID" value="SEH63399.1"/>
    <property type="molecule type" value="Genomic_DNA"/>
</dbReference>
<protein>
    <submittedName>
        <fullName evidence="6">Formate/nitrite transporter</fullName>
    </submittedName>
</protein>
<keyword evidence="2 5" id="KW-0812">Transmembrane</keyword>
<comment type="subcellular location">
    <subcellularLocation>
        <location evidence="1">Membrane</location>
        <topology evidence="1">Multi-pass membrane protein</topology>
    </subcellularLocation>
</comment>
<feature type="transmembrane region" description="Helical" evidence="5">
    <location>
        <begin position="74"/>
        <end position="95"/>
    </location>
</feature>
<organism evidence="6 7">
    <name type="scientific">Halopenitus malekzadehii</name>
    <dbReference type="NCBI Taxonomy" id="1267564"/>
    <lineage>
        <taxon>Archaea</taxon>
        <taxon>Methanobacteriati</taxon>
        <taxon>Methanobacteriota</taxon>
        <taxon>Stenosarchaea group</taxon>
        <taxon>Halobacteria</taxon>
        <taxon>Halobacteriales</taxon>
        <taxon>Haloferacaceae</taxon>
        <taxon>Halopenitus</taxon>
    </lineage>
</organism>
<evidence type="ECO:0000313" key="7">
    <source>
        <dbReference type="Proteomes" id="UP000199215"/>
    </source>
</evidence>